<evidence type="ECO:0000313" key="12">
    <source>
        <dbReference type="EMBL" id="CAF3763144.1"/>
    </source>
</evidence>
<feature type="compositionally biased region" description="Low complexity" evidence="8">
    <location>
        <begin position="437"/>
        <end position="454"/>
    </location>
</feature>
<evidence type="ECO:0000256" key="3">
    <source>
        <dbReference type="ARBA" id="ARBA00022679"/>
    </source>
</evidence>
<dbReference type="GO" id="GO:0003682">
    <property type="term" value="F:chromatin binding"/>
    <property type="evidence" value="ECO:0007669"/>
    <property type="project" value="TreeGrafter"/>
</dbReference>
<dbReference type="GO" id="GO:0004402">
    <property type="term" value="F:histone acetyltransferase activity"/>
    <property type="evidence" value="ECO:0007669"/>
    <property type="project" value="InterPro"/>
</dbReference>
<keyword evidence="14" id="KW-1185">Reference proteome</keyword>
<keyword evidence="3" id="KW-0808">Transferase</keyword>
<dbReference type="Pfam" id="PF01853">
    <property type="entry name" value="MOZ_SAS"/>
    <property type="match status" value="1"/>
</dbReference>
<keyword evidence="6" id="KW-0007">Acetylation</keyword>
<feature type="compositionally biased region" description="Low complexity" evidence="8">
    <location>
        <begin position="222"/>
        <end position="232"/>
    </location>
</feature>
<feature type="region of interest" description="Disordered" evidence="8">
    <location>
        <begin position="210"/>
        <end position="390"/>
    </location>
</feature>
<feature type="region of interest" description="Disordered" evidence="8">
    <location>
        <begin position="599"/>
        <end position="624"/>
    </location>
</feature>
<feature type="compositionally biased region" description="Polar residues" evidence="8">
    <location>
        <begin position="270"/>
        <end position="310"/>
    </location>
</feature>
<evidence type="ECO:0000256" key="4">
    <source>
        <dbReference type="ARBA" id="ARBA00022771"/>
    </source>
</evidence>
<dbReference type="Proteomes" id="UP000681722">
    <property type="component" value="Unassembled WGS sequence"/>
</dbReference>
<proteinExistence type="inferred from homology"/>
<dbReference type="GO" id="GO:0000785">
    <property type="term" value="C:chromatin"/>
    <property type="evidence" value="ECO:0007669"/>
    <property type="project" value="TreeGrafter"/>
</dbReference>
<evidence type="ECO:0000313" key="14">
    <source>
        <dbReference type="Proteomes" id="UP000663829"/>
    </source>
</evidence>
<feature type="domain" description="MYST-type HAT" evidence="9">
    <location>
        <begin position="818"/>
        <end position="1116"/>
    </location>
</feature>
<protein>
    <recommendedName>
        <fullName evidence="2 7">Histone acetyltransferase</fullName>
        <ecNumber evidence="2 7">2.3.1.48</ecNumber>
    </recommendedName>
</protein>
<dbReference type="GO" id="GO:0003712">
    <property type="term" value="F:transcription coregulator activity"/>
    <property type="evidence" value="ECO:0007669"/>
    <property type="project" value="TreeGrafter"/>
</dbReference>
<gene>
    <name evidence="10" type="ORF">GPM918_LOCUS13262</name>
    <name evidence="11" type="ORF">OVA965_LOCUS15687</name>
    <name evidence="12" type="ORF">SRO942_LOCUS13262</name>
    <name evidence="13" type="ORF">TMI583_LOCUS15696</name>
</gene>
<feature type="compositionally biased region" description="Polar residues" evidence="8">
    <location>
        <begin position="599"/>
        <end position="611"/>
    </location>
</feature>
<feature type="compositionally biased region" description="Basic residues" evidence="8">
    <location>
        <begin position="314"/>
        <end position="324"/>
    </location>
</feature>
<name>A0A814FX12_9BILA</name>
<evidence type="ECO:0000313" key="10">
    <source>
        <dbReference type="EMBL" id="CAF0991202.1"/>
    </source>
</evidence>
<comment type="caution">
    <text evidence="10">The sequence shown here is derived from an EMBL/GenBank/DDBJ whole genome shotgun (WGS) entry which is preliminary data.</text>
</comment>
<feature type="region of interest" description="Disordered" evidence="8">
    <location>
        <begin position="431"/>
        <end position="454"/>
    </location>
</feature>
<feature type="compositionally biased region" description="Basic residues" evidence="8">
    <location>
        <begin position="236"/>
        <end position="245"/>
    </location>
</feature>
<dbReference type="InterPro" id="IPR002717">
    <property type="entry name" value="HAT_MYST-type"/>
</dbReference>
<feature type="compositionally biased region" description="Polar residues" evidence="8">
    <location>
        <begin position="690"/>
        <end position="706"/>
    </location>
</feature>
<dbReference type="InterPro" id="IPR050603">
    <property type="entry name" value="MYST_HAT"/>
</dbReference>
<evidence type="ECO:0000256" key="7">
    <source>
        <dbReference type="RuleBase" id="RU361211"/>
    </source>
</evidence>
<dbReference type="SUPFAM" id="SSF55729">
    <property type="entry name" value="Acyl-CoA N-acyltransferases (Nat)"/>
    <property type="match status" value="1"/>
</dbReference>
<feature type="compositionally biased region" description="Polar residues" evidence="8">
    <location>
        <begin position="71"/>
        <end position="90"/>
    </location>
</feature>
<feature type="region of interest" description="Disordered" evidence="8">
    <location>
        <begin position="1"/>
        <end position="104"/>
    </location>
</feature>
<dbReference type="Gene3D" id="3.40.630.30">
    <property type="match status" value="1"/>
</dbReference>
<evidence type="ECO:0000256" key="2">
    <source>
        <dbReference type="ARBA" id="ARBA00013184"/>
    </source>
</evidence>
<feature type="compositionally biased region" description="Polar residues" evidence="8">
    <location>
        <begin position="18"/>
        <end position="41"/>
    </location>
</feature>
<dbReference type="GO" id="GO:0006357">
    <property type="term" value="P:regulation of transcription by RNA polymerase II"/>
    <property type="evidence" value="ECO:0007669"/>
    <property type="project" value="TreeGrafter"/>
</dbReference>
<evidence type="ECO:0000313" key="11">
    <source>
        <dbReference type="EMBL" id="CAF1024770.1"/>
    </source>
</evidence>
<evidence type="ECO:0000256" key="8">
    <source>
        <dbReference type="SAM" id="MobiDB-lite"/>
    </source>
</evidence>
<accession>A0A814FX12</accession>
<keyword evidence="4" id="KW-0863">Zinc-finger</keyword>
<feature type="compositionally biased region" description="Basic and acidic residues" evidence="8">
    <location>
        <begin position="612"/>
        <end position="624"/>
    </location>
</feature>
<reference evidence="10" key="1">
    <citation type="submission" date="2021-02" db="EMBL/GenBank/DDBJ databases">
        <authorList>
            <person name="Nowell W R."/>
        </authorList>
    </citation>
    <scope>NUCLEOTIDE SEQUENCE</scope>
</reference>
<evidence type="ECO:0000313" key="13">
    <source>
        <dbReference type="EMBL" id="CAF3793273.1"/>
    </source>
</evidence>
<dbReference type="InterPro" id="IPR036388">
    <property type="entry name" value="WH-like_DNA-bd_sf"/>
</dbReference>
<sequence>MTRNNSNPKRNINNSRILSGSSNYQQISITNGRSSHSSLVDDNNRERRASSNSSNSTVQLTDDEDDVSVDLNKTNISFHLNNEQNPQTPVNEKRRWTPEENSIQSAQNDYVNEGSISQVTRVSPFKQSRFFTGQTISSCKQHQKQKQIVVKKQLSTNYIRHKSDTNQSLKTIISLRAALGNDIIYKRPKNYIQSLLSLKSDQMNHVRKQNTEQPYFPMNGYTSNNTSETESTVQKISRKILKRSRATISPANGEKEPTSPRKHLRPRSSGVANNSLKVTITPFSQQSQTKSPRISNSSSIQQLPPASTDNSSKKINRKQQKSTNRKNLDNLPSFDPNTRTMPESQSPQQLHSSFERTLAMNGSSRKQEIQANSSGLTQMTTSPNRHVNSANTIANSTNTLVIIPDNDMECDFKPTITTANKNTAIPLVTTSDMQRESTTSSHNSSILDSTSSNSLTKTTDQCVVTSLKNIDETTVTLMKQTKNDLLVTSKKTFTASNVNEQNKIQSSLSALNQSTPTTVSPRLTSSIPPDLLQQFLHAFRSAAKNELNKQLKPSLSSDVNSKLRQALLKISKNYNTLSPVTTTAKTLFDPKCVKTSSSTCPSDTVTINPSNRQKEEHKQRPAGIESHRVPENVISSGIIGLVPENTPPFRPVTTVSNISSQTNICISTSSKQSISQICLSPCQMQSPSISSTITQVSDTSVSQGSPSIAKKQENKPSSNQRKSLTSSHVQSIIHKSLKKQPTALTIDFDPRRLAEDLFIQAKHLSQTRRKMKQDSDILSLPVNSIILKHNNQIQHSTSISLPKVTTITSKTHLQHQQQNSSSKRLLQFGQCEIETFYKSAYLPIERCDTKPNSTDFNQQPCLSSKLNPIKKIYVCEYCLKYFHNEEYSWQRHLTKCSWTHPYGLKLYETDKLTLYEVNGNSEHRGFCQNLCLLARLFIDSKNVDKYVDRFLFYILYEKEILPSRNSSPSVIPNLNNNQQQLCNYQMIGYFSKLKFSNKREHPNLSCLLVLPQHAKQGYSKILIEFSYLLCQLENKTSLLCYRSYWREKILQFIIEIDYIEREISSNEVAKDDLNSISMKDIRYWTGFLTKDILSTLQYFGLIRVQDKTFCVIKKHPLYVEQKRKQQQHLIRLGVIIKHVTALKNEYEKKKSSVNKYELKQLQQTLTTTIYNLFHNYDWSFLIDYTCLHNIDQKNLQTYKEKLLKKYVIDWNHFEEHENETNIKRENSVGGDNQMEKGDEIVIL</sequence>
<dbReference type="Proteomes" id="UP000677228">
    <property type="component" value="Unassembled WGS sequence"/>
</dbReference>
<dbReference type="PROSITE" id="PS51726">
    <property type="entry name" value="MYST_HAT"/>
    <property type="match status" value="1"/>
</dbReference>
<dbReference type="EMBL" id="CAJNOK010007112">
    <property type="protein sequence ID" value="CAF1024770.1"/>
    <property type="molecule type" value="Genomic_DNA"/>
</dbReference>
<comment type="similarity">
    <text evidence="1 7">Belongs to the MYST (SAS/MOZ) family.</text>
</comment>
<dbReference type="AlphaFoldDB" id="A0A814FX12"/>
<dbReference type="EC" id="2.3.1.48" evidence="2 7"/>
<dbReference type="InterPro" id="IPR016181">
    <property type="entry name" value="Acyl_CoA_acyltransferase"/>
</dbReference>
<dbReference type="EMBL" id="CAJOBC010003020">
    <property type="protein sequence ID" value="CAF3763144.1"/>
    <property type="molecule type" value="Genomic_DNA"/>
</dbReference>
<feature type="region of interest" description="Disordered" evidence="8">
    <location>
        <begin position="690"/>
        <end position="732"/>
    </location>
</feature>
<dbReference type="EMBL" id="CAJOBA010007123">
    <property type="protein sequence ID" value="CAF3793273.1"/>
    <property type="molecule type" value="Genomic_DNA"/>
</dbReference>
<feature type="compositionally biased region" description="Polar residues" evidence="8">
    <location>
        <begin position="360"/>
        <end position="387"/>
    </location>
</feature>
<comment type="subcellular location">
    <subcellularLocation>
        <location evidence="7">Nucleus</location>
    </subcellularLocation>
</comment>
<keyword evidence="7" id="KW-0539">Nucleus</keyword>
<feature type="compositionally biased region" description="Polar residues" evidence="8">
    <location>
        <begin position="335"/>
        <end position="352"/>
    </location>
</feature>
<dbReference type="Proteomes" id="UP000682733">
    <property type="component" value="Unassembled WGS sequence"/>
</dbReference>
<dbReference type="Gene3D" id="1.10.10.10">
    <property type="entry name" value="Winged helix-like DNA-binding domain superfamily/Winged helix DNA-binding domain"/>
    <property type="match status" value="1"/>
</dbReference>
<evidence type="ECO:0000256" key="5">
    <source>
        <dbReference type="ARBA" id="ARBA00022833"/>
    </source>
</evidence>
<dbReference type="PANTHER" id="PTHR10615">
    <property type="entry name" value="HISTONE ACETYLTRANSFERASE"/>
    <property type="match status" value="1"/>
</dbReference>
<feature type="compositionally biased region" description="Low complexity" evidence="8">
    <location>
        <begin position="1"/>
        <end position="17"/>
    </location>
</feature>
<comment type="catalytic activity">
    <reaction evidence="7">
        <text>L-lysyl-[protein] + acetyl-CoA = N(6)-acetyl-L-lysyl-[protein] + CoA + H(+)</text>
        <dbReference type="Rhea" id="RHEA:45948"/>
        <dbReference type="Rhea" id="RHEA-COMP:9752"/>
        <dbReference type="Rhea" id="RHEA-COMP:10731"/>
        <dbReference type="ChEBI" id="CHEBI:15378"/>
        <dbReference type="ChEBI" id="CHEBI:29969"/>
        <dbReference type="ChEBI" id="CHEBI:57287"/>
        <dbReference type="ChEBI" id="CHEBI:57288"/>
        <dbReference type="ChEBI" id="CHEBI:61930"/>
        <dbReference type="EC" id="2.3.1.48"/>
    </reaction>
</comment>
<evidence type="ECO:0000256" key="6">
    <source>
        <dbReference type="ARBA" id="ARBA00022990"/>
    </source>
</evidence>
<dbReference type="Proteomes" id="UP000663829">
    <property type="component" value="Unassembled WGS sequence"/>
</dbReference>
<dbReference type="PANTHER" id="PTHR10615:SF161">
    <property type="entry name" value="HISTONE ACETYLTRANSFERASE KAT7"/>
    <property type="match status" value="1"/>
</dbReference>
<dbReference type="GO" id="GO:0008270">
    <property type="term" value="F:zinc ion binding"/>
    <property type="evidence" value="ECO:0007669"/>
    <property type="project" value="UniProtKB-KW"/>
</dbReference>
<keyword evidence="4" id="KW-0479">Metal-binding</keyword>
<dbReference type="GO" id="GO:0005634">
    <property type="term" value="C:nucleus"/>
    <property type="evidence" value="ECO:0007669"/>
    <property type="project" value="UniProtKB-SubCell"/>
</dbReference>
<organism evidence="10 14">
    <name type="scientific">Didymodactylos carnosus</name>
    <dbReference type="NCBI Taxonomy" id="1234261"/>
    <lineage>
        <taxon>Eukaryota</taxon>
        <taxon>Metazoa</taxon>
        <taxon>Spiralia</taxon>
        <taxon>Gnathifera</taxon>
        <taxon>Rotifera</taxon>
        <taxon>Eurotatoria</taxon>
        <taxon>Bdelloidea</taxon>
        <taxon>Philodinida</taxon>
        <taxon>Philodinidae</taxon>
        <taxon>Didymodactylos</taxon>
    </lineage>
</organism>
<dbReference type="EMBL" id="CAJNOQ010003020">
    <property type="protein sequence ID" value="CAF0991202.1"/>
    <property type="molecule type" value="Genomic_DNA"/>
</dbReference>
<dbReference type="Gene3D" id="3.30.60.60">
    <property type="entry name" value="N-acetyl transferase-like"/>
    <property type="match status" value="1"/>
</dbReference>
<evidence type="ECO:0000256" key="1">
    <source>
        <dbReference type="ARBA" id="ARBA00010107"/>
    </source>
</evidence>
<evidence type="ECO:0000259" key="9">
    <source>
        <dbReference type="PROSITE" id="PS51726"/>
    </source>
</evidence>
<feature type="compositionally biased region" description="Polar residues" evidence="8">
    <location>
        <begin position="715"/>
        <end position="730"/>
    </location>
</feature>
<dbReference type="OrthoDB" id="787137at2759"/>
<keyword evidence="5" id="KW-0862">Zinc</keyword>